<feature type="domain" description="ABC transmembrane type-1" evidence="13">
    <location>
        <begin position="322"/>
        <end position="629"/>
    </location>
</feature>
<evidence type="ECO:0000256" key="8">
    <source>
        <dbReference type="ARBA" id="ARBA00023136"/>
    </source>
</evidence>
<feature type="transmembrane region" description="Helical" evidence="11">
    <location>
        <begin position="1295"/>
        <end position="1316"/>
    </location>
</feature>
<dbReference type="Gene3D" id="3.40.50.300">
    <property type="entry name" value="P-loop containing nucleotide triphosphate hydrolases"/>
    <property type="match status" value="2"/>
</dbReference>
<evidence type="ECO:0000313" key="14">
    <source>
        <dbReference type="EMBL" id="KAF7426264.1"/>
    </source>
</evidence>
<keyword evidence="4" id="KW-0677">Repeat</keyword>
<keyword evidence="5" id="KW-0547">Nucleotide-binding</keyword>
<dbReference type="CDD" id="cd18596">
    <property type="entry name" value="ABC_6TM_VMR1_D1_like"/>
    <property type="match status" value="1"/>
</dbReference>
<evidence type="ECO:0000256" key="5">
    <source>
        <dbReference type="ARBA" id="ARBA00022741"/>
    </source>
</evidence>
<dbReference type="SMART" id="SM00382">
    <property type="entry name" value="AAA"/>
    <property type="match status" value="2"/>
</dbReference>
<feature type="transmembrane region" description="Helical" evidence="11">
    <location>
        <begin position="318"/>
        <end position="339"/>
    </location>
</feature>
<dbReference type="PROSITE" id="PS00211">
    <property type="entry name" value="ABC_TRANSPORTER_1"/>
    <property type="match status" value="1"/>
</dbReference>
<feature type="transmembrane region" description="Helical" evidence="11">
    <location>
        <begin position="142"/>
        <end position="162"/>
    </location>
</feature>
<keyword evidence="15" id="KW-1185">Reference proteome</keyword>
<evidence type="ECO:0008006" key="16">
    <source>
        <dbReference type="Google" id="ProtNLM"/>
    </source>
</evidence>
<feature type="compositionally biased region" description="Low complexity" evidence="10">
    <location>
        <begin position="952"/>
        <end position="975"/>
    </location>
</feature>
<feature type="domain" description="ABC transporter" evidence="12">
    <location>
        <begin position="1360"/>
        <end position="1612"/>
    </location>
</feature>
<evidence type="ECO:0000256" key="6">
    <source>
        <dbReference type="ARBA" id="ARBA00022840"/>
    </source>
</evidence>
<proteinExistence type="predicted"/>
<dbReference type="Pfam" id="PF00664">
    <property type="entry name" value="ABC_membrane"/>
    <property type="match status" value="2"/>
</dbReference>
<reference evidence="14" key="1">
    <citation type="submission" date="2019-07" db="EMBL/GenBank/DDBJ databases">
        <authorList>
            <person name="Palmer J.M."/>
        </authorList>
    </citation>
    <scope>NUCLEOTIDE SEQUENCE</scope>
    <source>
        <strain evidence="14">PC9</strain>
    </source>
</reference>
<gene>
    <name evidence="14" type="ORF">PC9H_008632</name>
</gene>
<dbReference type="InterPro" id="IPR050173">
    <property type="entry name" value="ABC_transporter_C-like"/>
</dbReference>
<feature type="domain" description="ABC transporter" evidence="12">
    <location>
        <begin position="666"/>
        <end position="934"/>
    </location>
</feature>
<feature type="transmembrane region" description="Helical" evidence="11">
    <location>
        <begin position="1270"/>
        <end position="1289"/>
    </location>
</feature>
<feature type="transmembrane region" description="Helical" evidence="11">
    <location>
        <begin position="569"/>
        <end position="591"/>
    </location>
</feature>
<dbReference type="CDD" id="cd18604">
    <property type="entry name" value="ABC_6TM_VMR1_D2_like"/>
    <property type="match status" value="1"/>
</dbReference>
<dbReference type="PANTHER" id="PTHR24223:SF353">
    <property type="entry name" value="ABC TRANSPORTER ATP-BINDING PROTEIN_PERMEASE VMR1-RELATED"/>
    <property type="match status" value="1"/>
</dbReference>
<dbReference type="Proteomes" id="UP000623687">
    <property type="component" value="Unassembled WGS sequence"/>
</dbReference>
<keyword evidence="9" id="KW-0325">Glycoprotein</keyword>
<keyword evidence="7 11" id="KW-1133">Transmembrane helix</keyword>
<feature type="transmembrane region" description="Helical" evidence="11">
    <location>
        <begin position="80"/>
        <end position="103"/>
    </location>
</feature>
<dbReference type="PANTHER" id="PTHR24223">
    <property type="entry name" value="ATP-BINDING CASSETTE SUB-FAMILY C"/>
    <property type="match status" value="1"/>
</dbReference>
<dbReference type="VEuPathDB" id="FungiDB:PC9H_008632"/>
<dbReference type="EMBL" id="JACETU010000006">
    <property type="protein sequence ID" value="KAF7426264.1"/>
    <property type="molecule type" value="Genomic_DNA"/>
</dbReference>
<evidence type="ECO:0000313" key="15">
    <source>
        <dbReference type="Proteomes" id="UP000623687"/>
    </source>
</evidence>
<evidence type="ECO:0000256" key="4">
    <source>
        <dbReference type="ARBA" id="ARBA00022737"/>
    </source>
</evidence>
<dbReference type="RefSeq" id="XP_036629568.1">
    <property type="nucleotide sequence ID" value="XM_036778140.1"/>
</dbReference>
<dbReference type="CDD" id="cd03244">
    <property type="entry name" value="ABCC_MRP_domain2"/>
    <property type="match status" value="1"/>
</dbReference>
<keyword evidence="6" id="KW-0067">ATP-binding</keyword>
<dbReference type="GO" id="GO:0140359">
    <property type="term" value="F:ABC-type transporter activity"/>
    <property type="evidence" value="ECO:0007669"/>
    <property type="project" value="InterPro"/>
</dbReference>
<protein>
    <recommendedName>
        <fullName evidence="16">Multidrug resistance-associated ABC transporter</fullName>
    </recommendedName>
</protein>
<dbReference type="OrthoDB" id="6500128at2759"/>
<evidence type="ECO:0000256" key="11">
    <source>
        <dbReference type="SAM" id="Phobius"/>
    </source>
</evidence>
<dbReference type="FunFam" id="3.40.50.300:FF:000825">
    <property type="entry name" value="ABC bile acid transporter"/>
    <property type="match status" value="1"/>
</dbReference>
<evidence type="ECO:0000259" key="13">
    <source>
        <dbReference type="PROSITE" id="PS50929"/>
    </source>
</evidence>
<keyword evidence="2" id="KW-0813">Transport</keyword>
<dbReference type="Pfam" id="PF00005">
    <property type="entry name" value="ABC_tran"/>
    <property type="match status" value="2"/>
</dbReference>
<sequence>MPRFQLEVAAALVASALPSLVAFYILRPRQGKIQLPIHSEGNGVEAHEHDPFDVLTREDVVEGEPIDEAAFWARMRLIKLVISCLFATIIVLEAISLGYYAVLEVKDQIPIYILHLFFALYLLALSVRAVKQNDISYHCESILHLSTLTALANGLLWTTTILPATPPPVAEAFAETEPVLEGLWYSILTLYLVACVVCFTTPQGPTFYYPPERIYSEKVVANITNDDRENVCGIIGASSWDTLLFSYTTKVVMLGNVAESLDIGDLPIVPSNMRATVNYTSMKNALRNIKTRFRLWKPKPGSGWSLLYRLCRINAGPIIMEISLAVVAAVLFYAPAIFLRQFIQYLELDPLREDKGWGWVYVVGLFSSNAIAYLVTGQLWSLATTIVQCRLRLQLNSVLFAKTLIRKDVASSAATEPGKADATETPPKEKEDKKDEDDFSSKAQIMTLMTTDVDRVSDFAWHMFSLVDAPIEIIIGTIFLYKLLGESSFYGLAVTCLFLPLNHFAGKIVVGAQDNLMKARDERVSLMNEILGGIRMLKFMAWERSFEARVLKIREKELKYQKLNYTIETLWNAIWNGSPILVTLVSFWHFAVYRQQILTPSIAFTSVRVLNYLSLVFTEMRFALNALPETFINLLQTFVSLRRIEKYLGGSEVKLVPPLEHQSKTIAFQSATVTWPQERGQASLAPSAAPTPRHKFLLVDLSLQFPPNELTLVCGKLGSGKTLLLLGLLGEADILTGQVLCPRSPPDSLASYAGKSIPKEDWVVEGVCAYVPQAAWLRNASIKGKIPVANNILFNLPYDEERYQKTLEVCALISDLQILEDGDESEIGERGVNLSGGQKARVSLARAVYSRASILLLDDVLSAVDAHTAHHLYNECITGPLMRGRTVILVSHHVQLCTPGAGYIVALENGRIQYQGDRKGFQASSVMQTLVQSTSESTDEKEEAAIEDLKPSSSQTPSETQSTTDTTVTAVATPSSDKKAPRKLVEEEKRAVGRISRDVWSTYIHACGRWPFWVAFLLILLLAALSPVLENGWLRQVQNLRAHVIADRPRRHWSGSDQVGEGSRSPLFYITVYAVVCFHPRGHANCANYVYLQGIVIGTVRWFVLYRGSINASIVLYQRLLEAVLFANIRFHDTVSRGRLLNRFGKDFEGIDSSLADNFGRSIINGMSVAITVITVSAVGGLPFIIAVMIIGTIYFNVAKVYGQTSRDMRRLDSVTRSPLYSIYGETISGVTIIRAFGASSKFLRDMLRFADTNANPYYWMWGVNRWLSARFNLLSSAIVGVTALVALITPRIDASLAGFALAFASSISGDLLFLVRRFVALEQSMVALERVKEYTDLRREPPEFIEPRPPSEWPQKGGIKCEGLVIRYAPELPNVLHNLNFEVYPGEKIGILGRTGSGKSTLALSFFRFVEATEGRILVDDIDIAKVGLTDLRSKLTIIPQDPTILSGTLRTTLDVFGEYEDAEIYEALRRVHLIPSEDTPEEAADTVNANVFRNLDSPVSEGGENFSTGEKQLLCMARAILKRSKVLVMDEKDSCSHTSNSSVDYATDELIGKTIRHEFAEGTILTIAHRLRTVIDYDRVMLLDAGRIAEFDKPAVLLNDPSSKFYSLCKATGKDEFQVLRRLAGAN</sequence>
<dbReference type="InterPro" id="IPR003593">
    <property type="entry name" value="AAA+_ATPase"/>
</dbReference>
<dbReference type="InterPro" id="IPR011527">
    <property type="entry name" value="ABC1_TM_dom"/>
</dbReference>
<accession>A0A8H6ZS04</accession>
<dbReference type="Gene3D" id="1.20.1560.10">
    <property type="entry name" value="ABC transporter type 1, transmembrane domain"/>
    <property type="match status" value="2"/>
</dbReference>
<feature type="transmembrane region" description="Helical" evidence="11">
    <location>
        <begin position="109"/>
        <end position="130"/>
    </location>
</feature>
<feature type="transmembrane region" description="Helical" evidence="11">
    <location>
        <begin position="1010"/>
        <end position="1029"/>
    </location>
</feature>
<evidence type="ECO:0000256" key="7">
    <source>
        <dbReference type="ARBA" id="ARBA00022989"/>
    </source>
</evidence>
<feature type="region of interest" description="Disordered" evidence="10">
    <location>
        <begin position="415"/>
        <end position="439"/>
    </location>
</feature>
<evidence type="ECO:0000256" key="3">
    <source>
        <dbReference type="ARBA" id="ARBA00022692"/>
    </source>
</evidence>
<dbReference type="SUPFAM" id="SSF52540">
    <property type="entry name" value="P-loop containing nucleoside triphosphate hydrolases"/>
    <property type="match status" value="2"/>
</dbReference>
<evidence type="ECO:0000256" key="2">
    <source>
        <dbReference type="ARBA" id="ARBA00022448"/>
    </source>
</evidence>
<evidence type="ECO:0000256" key="10">
    <source>
        <dbReference type="SAM" id="MobiDB-lite"/>
    </source>
</evidence>
<dbReference type="InterPro" id="IPR003439">
    <property type="entry name" value="ABC_transporter-like_ATP-bd"/>
</dbReference>
<dbReference type="CDD" id="cd03250">
    <property type="entry name" value="ABCC_MRP_domain1"/>
    <property type="match status" value="1"/>
</dbReference>
<feature type="domain" description="ABC transmembrane type-1" evidence="13">
    <location>
        <begin position="1094"/>
        <end position="1324"/>
    </location>
</feature>
<dbReference type="GeneID" id="59378450"/>
<keyword evidence="8 11" id="KW-0472">Membrane</keyword>
<evidence type="ECO:0000256" key="1">
    <source>
        <dbReference type="ARBA" id="ARBA00004141"/>
    </source>
</evidence>
<organism evidence="14 15">
    <name type="scientific">Pleurotus ostreatus</name>
    <name type="common">Oyster mushroom</name>
    <name type="synonym">White-rot fungus</name>
    <dbReference type="NCBI Taxonomy" id="5322"/>
    <lineage>
        <taxon>Eukaryota</taxon>
        <taxon>Fungi</taxon>
        <taxon>Dikarya</taxon>
        <taxon>Basidiomycota</taxon>
        <taxon>Agaricomycotina</taxon>
        <taxon>Agaricomycetes</taxon>
        <taxon>Agaricomycetidae</taxon>
        <taxon>Agaricales</taxon>
        <taxon>Pleurotineae</taxon>
        <taxon>Pleurotaceae</taxon>
        <taxon>Pleurotus</taxon>
    </lineage>
</organism>
<comment type="caution">
    <text evidence="14">The sequence shown here is derived from an EMBL/GenBank/DDBJ whole genome shotgun (WGS) entry which is preliminary data.</text>
</comment>
<dbReference type="GO" id="GO:0016887">
    <property type="term" value="F:ATP hydrolysis activity"/>
    <property type="evidence" value="ECO:0007669"/>
    <property type="project" value="InterPro"/>
</dbReference>
<feature type="transmembrane region" description="Helical" evidence="11">
    <location>
        <begin position="487"/>
        <end position="510"/>
    </location>
</feature>
<feature type="transmembrane region" description="Helical" evidence="11">
    <location>
        <begin position="1169"/>
        <end position="1198"/>
    </location>
</feature>
<feature type="transmembrane region" description="Helical" evidence="11">
    <location>
        <begin position="1218"/>
        <end position="1238"/>
    </location>
</feature>
<dbReference type="InterPro" id="IPR036640">
    <property type="entry name" value="ABC1_TM_sf"/>
</dbReference>
<feature type="transmembrane region" description="Helical" evidence="11">
    <location>
        <begin position="182"/>
        <end position="200"/>
    </location>
</feature>
<dbReference type="PROSITE" id="PS50893">
    <property type="entry name" value="ABC_TRANSPORTER_2"/>
    <property type="match status" value="2"/>
</dbReference>
<dbReference type="GO" id="GO:0000329">
    <property type="term" value="C:fungal-type vacuole membrane"/>
    <property type="evidence" value="ECO:0007669"/>
    <property type="project" value="TreeGrafter"/>
</dbReference>
<name>A0A8H6ZS04_PLEOS</name>
<dbReference type="FunFam" id="1.20.1560.10:FF:000013">
    <property type="entry name" value="ABC transporter C family member 2"/>
    <property type="match status" value="1"/>
</dbReference>
<dbReference type="InterPro" id="IPR027417">
    <property type="entry name" value="P-loop_NTPase"/>
</dbReference>
<dbReference type="FunFam" id="3.40.50.300:FF:001354">
    <property type="entry name" value="ATP-binding cassette (ABC) transporter, putative"/>
    <property type="match status" value="1"/>
</dbReference>
<feature type="transmembrane region" description="Helical" evidence="11">
    <location>
        <begin position="6"/>
        <end position="26"/>
    </location>
</feature>
<dbReference type="GO" id="GO:0005524">
    <property type="term" value="F:ATP binding"/>
    <property type="evidence" value="ECO:0007669"/>
    <property type="project" value="UniProtKB-KW"/>
</dbReference>
<keyword evidence="3 11" id="KW-0812">Transmembrane</keyword>
<comment type="subcellular location">
    <subcellularLocation>
        <location evidence="1">Membrane</location>
        <topology evidence="1">Multi-pass membrane protein</topology>
    </subcellularLocation>
</comment>
<feature type="region of interest" description="Disordered" evidence="10">
    <location>
        <begin position="932"/>
        <end position="984"/>
    </location>
</feature>
<feature type="transmembrane region" description="Helical" evidence="11">
    <location>
        <begin position="359"/>
        <end position="383"/>
    </location>
</feature>
<dbReference type="SUPFAM" id="SSF90123">
    <property type="entry name" value="ABC transporter transmembrane region"/>
    <property type="match status" value="2"/>
</dbReference>
<evidence type="ECO:0000259" key="12">
    <source>
        <dbReference type="PROSITE" id="PS50893"/>
    </source>
</evidence>
<feature type="transmembrane region" description="Helical" evidence="11">
    <location>
        <begin position="459"/>
        <end position="481"/>
    </location>
</feature>
<dbReference type="PROSITE" id="PS50929">
    <property type="entry name" value="ABC_TM1F"/>
    <property type="match status" value="2"/>
</dbReference>
<feature type="compositionally biased region" description="Basic and acidic residues" evidence="10">
    <location>
        <begin position="418"/>
        <end position="433"/>
    </location>
</feature>
<dbReference type="InterPro" id="IPR017871">
    <property type="entry name" value="ABC_transporter-like_CS"/>
</dbReference>
<evidence type="ECO:0000256" key="9">
    <source>
        <dbReference type="ARBA" id="ARBA00023180"/>
    </source>
</evidence>